<dbReference type="Proteomes" id="UP000076761">
    <property type="component" value="Unassembled WGS sequence"/>
</dbReference>
<evidence type="ECO:0000313" key="2">
    <source>
        <dbReference type="EMBL" id="KZT27617.1"/>
    </source>
</evidence>
<dbReference type="PANTHER" id="PTHR15955">
    <property type="entry name" value="RWD DOMAIN CONTAINING PROTEIN 2"/>
    <property type="match status" value="1"/>
</dbReference>
<dbReference type="InParanoid" id="A0A165U474"/>
<dbReference type="STRING" id="1314782.A0A165U474"/>
<accession>A0A165U474</accession>
<dbReference type="Pfam" id="PF06544">
    <property type="entry name" value="Prp3_C"/>
    <property type="match status" value="1"/>
</dbReference>
<dbReference type="InterPro" id="IPR059181">
    <property type="entry name" value="RWDD2A-B_C"/>
</dbReference>
<proteinExistence type="predicted"/>
<dbReference type="CDD" id="cd24163">
    <property type="entry name" value="RWDD2_C"/>
    <property type="match status" value="1"/>
</dbReference>
<dbReference type="EMBL" id="KV425561">
    <property type="protein sequence ID" value="KZT27617.1"/>
    <property type="molecule type" value="Genomic_DNA"/>
</dbReference>
<keyword evidence="3" id="KW-1185">Reference proteome</keyword>
<dbReference type="AlphaFoldDB" id="A0A165U474"/>
<name>A0A165U474_9AGAM</name>
<dbReference type="OrthoDB" id="432412at2759"/>
<feature type="domain" description="Small nuclear ribonucleoprotein Prp3 C-terminal" evidence="1">
    <location>
        <begin position="182"/>
        <end position="240"/>
    </location>
</feature>
<dbReference type="InterPro" id="IPR017359">
    <property type="entry name" value="Phi-like"/>
</dbReference>
<reference evidence="2 3" key="1">
    <citation type="journal article" date="2016" name="Mol. Biol. Evol.">
        <title>Comparative Genomics of Early-Diverging Mushroom-Forming Fungi Provides Insights into the Origins of Lignocellulose Decay Capabilities.</title>
        <authorList>
            <person name="Nagy L.G."/>
            <person name="Riley R."/>
            <person name="Tritt A."/>
            <person name="Adam C."/>
            <person name="Daum C."/>
            <person name="Floudas D."/>
            <person name="Sun H."/>
            <person name="Yadav J.S."/>
            <person name="Pangilinan J."/>
            <person name="Larsson K.H."/>
            <person name="Matsuura K."/>
            <person name="Barry K."/>
            <person name="Labutti K."/>
            <person name="Kuo R."/>
            <person name="Ohm R.A."/>
            <person name="Bhattacharya S.S."/>
            <person name="Shirouzu T."/>
            <person name="Yoshinaga Y."/>
            <person name="Martin F.M."/>
            <person name="Grigoriev I.V."/>
            <person name="Hibbett D.S."/>
        </authorList>
    </citation>
    <scope>NUCLEOTIDE SEQUENCE [LARGE SCALE GENOMIC DNA]</scope>
    <source>
        <strain evidence="2 3">HHB14362 ss-1</strain>
    </source>
</reference>
<sequence length="300" mass="34170">MVAHSDPLTHQIEELNLIKCSVLPDELFSFVLDADRWSSLLDNYLDSALGETSAWPESLSNARFEVKVEQAKLWFEVDVPRAYPLGVSQGKNVPVVSVKCEDVGREEQERWQRIVETKWKEVIQSEDAQYPLHVLIYLHLLPELHAAQEFSVVSQPTNDRSYAISDTGPSSHPPSSTIYHVLFTSHHLISPQKRRSLHQWSTSLSLTGFAKLGYPGVIYAEGPRENLEEFVANVKAMQWLALRLRFIEPLPKEIQAVNPGERRWVEFEKVGEVVQEMRRLRRKQYVLEMGIGSVGAGVAK</sequence>
<evidence type="ECO:0000259" key="1">
    <source>
        <dbReference type="Pfam" id="PF06544"/>
    </source>
</evidence>
<dbReference type="InterPro" id="IPR010541">
    <property type="entry name" value="Prp3_C"/>
</dbReference>
<dbReference type="PANTHER" id="PTHR15955:SF8">
    <property type="entry name" value="RWD DOMAIN-CONTAINING PROTEIN 2B-RELATED"/>
    <property type="match status" value="1"/>
</dbReference>
<gene>
    <name evidence="2" type="ORF">NEOLEDRAFT_1146441</name>
</gene>
<protein>
    <recommendedName>
        <fullName evidence="1">Small nuclear ribonucleoprotein Prp3 C-terminal domain-containing protein</fullName>
    </recommendedName>
</protein>
<evidence type="ECO:0000313" key="3">
    <source>
        <dbReference type="Proteomes" id="UP000076761"/>
    </source>
</evidence>
<organism evidence="2 3">
    <name type="scientific">Neolentinus lepideus HHB14362 ss-1</name>
    <dbReference type="NCBI Taxonomy" id="1314782"/>
    <lineage>
        <taxon>Eukaryota</taxon>
        <taxon>Fungi</taxon>
        <taxon>Dikarya</taxon>
        <taxon>Basidiomycota</taxon>
        <taxon>Agaricomycotina</taxon>
        <taxon>Agaricomycetes</taxon>
        <taxon>Gloeophyllales</taxon>
        <taxon>Gloeophyllaceae</taxon>
        <taxon>Neolentinus</taxon>
    </lineage>
</organism>